<feature type="compositionally biased region" description="Low complexity" evidence="1">
    <location>
        <begin position="1256"/>
        <end position="1265"/>
    </location>
</feature>
<feature type="compositionally biased region" description="Polar residues" evidence="1">
    <location>
        <begin position="14"/>
        <end position="28"/>
    </location>
</feature>
<feature type="region of interest" description="Disordered" evidence="1">
    <location>
        <begin position="190"/>
        <end position="258"/>
    </location>
</feature>
<feature type="compositionally biased region" description="Low complexity" evidence="1">
    <location>
        <begin position="221"/>
        <end position="235"/>
    </location>
</feature>
<feature type="compositionally biased region" description="Basic and acidic residues" evidence="1">
    <location>
        <begin position="1508"/>
        <end position="1518"/>
    </location>
</feature>
<proteinExistence type="predicted"/>
<feature type="region of interest" description="Disordered" evidence="1">
    <location>
        <begin position="294"/>
        <end position="353"/>
    </location>
</feature>
<evidence type="ECO:0000313" key="2">
    <source>
        <dbReference type="EMBL" id="KAL1888995.1"/>
    </source>
</evidence>
<reference evidence="2 3" key="1">
    <citation type="journal article" date="2024" name="IMA Fungus">
        <title>IMA Genome - F19 : A genome assembly and annotation guide to empower mycologists, including annotated draft genome sequences of Ceratocystis pirilliformis, Diaporthe australafricana, Fusarium ophioides, Paecilomyces lecythidis, and Sporothrix stenoceras.</title>
        <authorList>
            <person name="Aylward J."/>
            <person name="Wilson A.M."/>
            <person name="Visagie C.M."/>
            <person name="Spraker J."/>
            <person name="Barnes I."/>
            <person name="Buitendag C."/>
            <person name="Ceriani C."/>
            <person name="Del Mar Angel L."/>
            <person name="du Plessis D."/>
            <person name="Fuchs T."/>
            <person name="Gasser K."/>
            <person name="Kramer D."/>
            <person name="Li W."/>
            <person name="Munsamy K."/>
            <person name="Piso A."/>
            <person name="Price J.L."/>
            <person name="Sonnekus B."/>
            <person name="Thomas C."/>
            <person name="van der Nest A."/>
            <person name="van Dijk A."/>
            <person name="van Heerden A."/>
            <person name="van Vuuren N."/>
            <person name="Yilmaz N."/>
            <person name="Duong T.A."/>
            <person name="van der Merwe N.A."/>
            <person name="Wingfield M.J."/>
            <person name="Wingfield B.D."/>
        </authorList>
    </citation>
    <scope>NUCLEOTIDE SEQUENCE [LARGE SCALE GENOMIC DNA]</scope>
    <source>
        <strain evidence="2 3">CMW 5346</strain>
    </source>
</reference>
<feature type="compositionally biased region" description="Low complexity" evidence="1">
    <location>
        <begin position="1593"/>
        <end position="1613"/>
    </location>
</feature>
<evidence type="ECO:0008006" key="4">
    <source>
        <dbReference type="Google" id="ProtNLM"/>
    </source>
</evidence>
<evidence type="ECO:0000313" key="3">
    <source>
        <dbReference type="Proteomes" id="UP001583186"/>
    </source>
</evidence>
<feature type="compositionally biased region" description="Low complexity" evidence="1">
    <location>
        <begin position="60"/>
        <end position="77"/>
    </location>
</feature>
<organism evidence="2 3">
    <name type="scientific">Sporothrix stenoceras</name>
    <dbReference type="NCBI Taxonomy" id="5173"/>
    <lineage>
        <taxon>Eukaryota</taxon>
        <taxon>Fungi</taxon>
        <taxon>Dikarya</taxon>
        <taxon>Ascomycota</taxon>
        <taxon>Pezizomycotina</taxon>
        <taxon>Sordariomycetes</taxon>
        <taxon>Sordariomycetidae</taxon>
        <taxon>Ophiostomatales</taxon>
        <taxon>Ophiostomataceae</taxon>
        <taxon>Sporothrix</taxon>
    </lineage>
</organism>
<keyword evidence="3" id="KW-1185">Reference proteome</keyword>
<feature type="region of interest" description="Disordered" evidence="1">
    <location>
        <begin position="1588"/>
        <end position="1623"/>
    </location>
</feature>
<feature type="compositionally biased region" description="Basic residues" evidence="1">
    <location>
        <begin position="1492"/>
        <end position="1507"/>
    </location>
</feature>
<gene>
    <name evidence="2" type="ORF">Sste5346_009174</name>
</gene>
<feature type="compositionally biased region" description="Low complexity" evidence="1">
    <location>
        <begin position="29"/>
        <end position="50"/>
    </location>
</feature>
<name>A0ABR3YLS3_9PEZI</name>
<protein>
    <recommendedName>
        <fullName evidence="4">RNase H type-1 domain-containing protein</fullName>
    </recommendedName>
</protein>
<sequence length="1711" mass="186900">MSQCAGRGPDRGGHNNNAGPGGSNNKHTSSSSPTMKSSYNHNGGHNSNGGTWNVWTNKRNSGGTVTNATNNSNNSHNNLKHGTRVNSAGSPSSVTYQIPNVVSPSTHSPHSSPPRPFLPLPPSVQAPVPTSMPPLPHGPHGPPAMHGPSPPDYRQGSHNMNHGYSHAHIPHGSPPIGADYARGFNGTKYTRRGHLNNNQFYTNGGSNGNNGGPVRGGGSNDGNRIGSNHSSHSNHSGGGSHGRQNSHGSQATSNNNGQSLDIVKIKNDAFKAGRLHGYQDGYREAQRVFYNEGHRDGHREGHGEGHKEGHKEGLREGQKEGHRLGYKEGHRAGHRDGHQEGRQAGHREGHQEGHQAGYHEGYYQGHYTSHQDGYDQGHGDGYEEGFRWASTFWTPAPLKPDAPEFVPGGAGGQYSSPVVVDGSSGRSVDHVKFRKWLNDVEYRKLARPVRADMAKNGVVALSIDSPVDQESTQGTVIHHDEAVDYHHTEHPSDNQVENAVDGHQANESVDNYAVQNVDQAVDQYDGQLVDIEAYEPVAPRVEVSVEHHVGHPTHAGDIQPAQAHVEDHADHISEQLIDLDSPKAVEEKTAVYAVSVGAVDKADEANDSSDDLLVTPHEDQVVVCGSFDTAFYAKIDKQLDDFCQTLGEQMMNDFNCILDQHDQGREERLQQFAELSDKLMARADDMGVEITKELEEAHPEEEAPEDAPELMVDTTSIDSPVRSPIIYPSPASTPSHPQMPFMPRVARPAGPQIVSLSRPVSPQSPKCPKLPESVATVIHDYPTEKENFPKMITFGDVPVIITEKIKCHIVKPAPAPTPTPVAIVEATPPPIVETTPLAVVEASPPAIIEDNPTLINKNVEAEEDCASDTATVDDHSTAAFELLDDDTSEPVEPTEATRDVIYPFPPPAPKAVAPKVTGFVQYKKKKGKGKKKAKKAAQVKAAQAKASSSPVVVEDKAEVVVFTPPVEPRPTMKFEDISIFSSDGPEPILGHYHSKLYQAQPIFEIGPDQAPQITESYPTFRNRPRHSRTSAYSFNAHQLLDPIVEIHDKDGVVFPVGGRTPPRGIVRQVPDHVVYKFGIPPANFVAYNDPSDSSGDEKGNRPPVGTELLARCVQHGLSTCPMCAITPSFRFLGPGESVSRTLEYNGKPAGDSQTSPAIFWRFRPAGFSDFEVHGHQLVESSFAAAQHPDEANPFCHMRMMPQYDAEVLGHHVQGEHAKEKPVPPSDLDTYCCDQCGGLTWLVTRRSRPNGGGPNGGNNSSSTTTGDRTFGKQHPSHHATFNEAWARSRSFCRTMVDGGRGENRFPEQAGTTRSLFVEIASVLAVTKKGTNDSNGGHARFGLAAYFGPNSRHNSRLDLDMATASMETARDAVASDGNNRTRLVDLPFEQFTINAGPIAAVAVALHRLWTDVVPMHRSAIDRVTRYNSDHSRRKAYRFRAIIMTDSQYVVDLFSDNIHKRWKRKFKPYEDTVMTDAIGEGKDEGNTGEAISTKTKTKKKSKPKKRKTKKQKEEVAKKRADEEEAEQALLAATDGGKAIRVTTTVVTDEYTEYEIEPAATNSNNSNNPNKRKASMLDDLIDLDLATRGRHRNRAFSVSTTTPTSSRSNSRSRSHSPPMKRLTPVVQQSDDVTSGGLFAPLLGPPTRDELDFDRPDGRFVYASQRGGPPLSNGILVQLVRRYIELLRWHGVKVAFYEVDSKYVQGARSLAEEVVE</sequence>
<feature type="compositionally biased region" description="Pro residues" evidence="1">
    <location>
        <begin position="111"/>
        <end position="142"/>
    </location>
</feature>
<feature type="region of interest" description="Disordered" evidence="1">
    <location>
        <begin position="1243"/>
        <end position="1273"/>
    </location>
</feature>
<feature type="compositionally biased region" description="Gly residues" evidence="1">
    <location>
        <begin position="205"/>
        <end position="220"/>
    </location>
</feature>
<feature type="compositionally biased region" description="Polar residues" evidence="1">
    <location>
        <begin position="84"/>
        <end position="102"/>
    </location>
</feature>
<dbReference type="Proteomes" id="UP001583186">
    <property type="component" value="Unassembled WGS sequence"/>
</dbReference>
<feature type="region of interest" description="Disordered" evidence="1">
    <location>
        <begin position="1"/>
        <end position="162"/>
    </location>
</feature>
<comment type="caution">
    <text evidence="2">The sequence shown here is derived from an EMBL/GenBank/DDBJ whole genome shotgun (WGS) entry which is preliminary data.</text>
</comment>
<feature type="region of interest" description="Disordered" evidence="1">
    <location>
        <begin position="1475"/>
        <end position="1520"/>
    </location>
</feature>
<dbReference type="EMBL" id="JAWCUI010000081">
    <property type="protein sequence ID" value="KAL1888995.1"/>
    <property type="molecule type" value="Genomic_DNA"/>
</dbReference>
<evidence type="ECO:0000256" key="1">
    <source>
        <dbReference type="SAM" id="MobiDB-lite"/>
    </source>
</evidence>
<accession>A0ABR3YLS3</accession>